<dbReference type="SUPFAM" id="SSF56496">
    <property type="entry name" value="Fibrinogen C-terminal domain-like"/>
    <property type="match status" value="1"/>
</dbReference>
<dbReference type="NCBIfam" id="NF040941">
    <property type="entry name" value="GGGWT_bact"/>
    <property type="match status" value="1"/>
</dbReference>
<evidence type="ECO:0000313" key="9">
    <source>
        <dbReference type="Proteomes" id="UP000030746"/>
    </source>
</evidence>
<evidence type="ECO:0000256" key="5">
    <source>
        <dbReference type="ARBA" id="ARBA00023157"/>
    </source>
</evidence>
<keyword evidence="6" id="KW-0325">Glycoprotein</keyword>
<dbReference type="SMART" id="SM00186">
    <property type="entry name" value="FBG"/>
    <property type="match status" value="1"/>
</dbReference>
<gene>
    <name evidence="8" type="ORF">LOTGIDRAFT_185616</name>
</gene>
<dbReference type="GO" id="GO:0005576">
    <property type="term" value="C:extracellular region"/>
    <property type="evidence" value="ECO:0007669"/>
    <property type="project" value="UniProtKB-SubCell"/>
</dbReference>
<dbReference type="InterPro" id="IPR036056">
    <property type="entry name" value="Fibrinogen-like_C"/>
</dbReference>
<dbReference type="HOGENOM" id="CLU_038628_6_2_1"/>
<dbReference type="Proteomes" id="UP000030746">
    <property type="component" value="Unassembled WGS sequence"/>
</dbReference>
<dbReference type="FunFam" id="3.90.215.10:FF:000001">
    <property type="entry name" value="Tenascin isoform 1"/>
    <property type="match status" value="1"/>
</dbReference>
<comment type="subcellular location">
    <subcellularLocation>
        <location evidence="1">Secreted</location>
    </subcellularLocation>
</comment>
<keyword evidence="3" id="KW-0732">Signal</keyword>
<protein>
    <recommendedName>
        <fullName evidence="7">Fibrinogen C-terminal domain-containing protein</fullName>
    </recommendedName>
</protein>
<dbReference type="Gene3D" id="3.90.215.10">
    <property type="entry name" value="Gamma Fibrinogen, chain A, domain 1"/>
    <property type="match status" value="1"/>
</dbReference>
<dbReference type="InterPro" id="IPR002181">
    <property type="entry name" value="Fibrinogen_a/b/g_C_dom"/>
</dbReference>
<evidence type="ECO:0000256" key="3">
    <source>
        <dbReference type="ARBA" id="ARBA00022729"/>
    </source>
</evidence>
<dbReference type="GeneID" id="20244660"/>
<dbReference type="InterPro" id="IPR014716">
    <property type="entry name" value="Fibrinogen_a/b/g_C_1"/>
</dbReference>
<dbReference type="CTD" id="20244660"/>
<dbReference type="PANTHER" id="PTHR47221:SF6">
    <property type="entry name" value="FIBRINOGEN ALPHA CHAIN"/>
    <property type="match status" value="1"/>
</dbReference>
<dbReference type="PROSITE" id="PS51406">
    <property type="entry name" value="FIBRINOGEN_C_2"/>
    <property type="match status" value="1"/>
</dbReference>
<evidence type="ECO:0000256" key="6">
    <source>
        <dbReference type="ARBA" id="ARBA00023180"/>
    </source>
</evidence>
<organism evidence="8 9">
    <name type="scientific">Lottia gigantea</name>
    <name type="common">Giant owl limpet</name>
    <dbReference type="NCBI Taxonomy" id="225164"/>
    <lineage>
        <taxon>Eukaryota</taxon>
        <taxon>Metazoa</taxon>
        <taxon>Spiralia</taxon>
        <taxon>Lophotrochozoa</taxon>
        <taxon>Mollusca</taxon>
        <taxon>Gastropoda</taxon>
        <taxon>Patellogastropoda</taxon>
        <taxon>Lottioidea</taxon>
        <taxon>Lottiidae</taxon>
        <taxon>Lottia</taxon>
    </lineage>
</organism>
<dbReference type="AlphaFoldDB" id="V4AFU1"/>
<dbReference type="STRING" id="225164.V4AFU1"/>
<evidence type="ECO:0000313" key="8">
    <source>
        <dbReference type="EMBL" id="ESP02874.1"/>
    </source>
</evidence>
<evidence type="ECO:0000256" key="4">
    <source>
        <dbReference type="ARBA" id="ARBA00023054"/>
    </source>
</evidence>
<feature type="domain" description="Fibrinogen C-terminal" evidence="7">
    <location>
        <begin position="3"/>
        <end position="225"/>
    </location>
</feature>
<dbReference type="OMA" id="TESCARM"/>
<name>V4AFU1_LOTGI</name>
<keyword evidence="9" id="KW-1185">Reference proteome</keyword>
<dbReference type="InterPro" id="IPR037579">
    <property type="entry name" value="FIB_ANG-like"/>
</dbReference>
<proteinExistence type="predicted"/>
<evidence type="ECO:0000256" key="1">
    <source>
        <dbReference type="ARBA" id="ARBA00004613"/>
    </source>
</evidence>
<dbReference type="KEGG" id="lgi:LOTGIDRAFT_185616"/>
<keyword evidence="2" id="KW-0964">Secreted</keyword>
<dbReference type="EMBL" id="KB200129">
    <property type="protein sequence ID" value="ESP02874.1"/>
    <property type="molecule type" value="Genomic_DNA"/>
</dbReference>
<accession>V4AFU1</accession>
<dbReference type="OrthoDB" id="6345539at2759"/>
<dbReference type="CDD" id="cd00087">
    <property type="entry name" value="FReD"/>
    <property type="match status" value="1"/>
</dbReference>
<dbReference type="PANTHER" id="PTHR47221">
    <property type="entry name" value="FIBRINOGEN ALPHA CHAIN"/>
    <property type="match status" value="1"/>
</dbReference>
<evidence type="ECO:0000256" key="2">
    <source>
        <dbReference type="ARBA" id="ARBA00022525"/>
    </source>
</evidence>
<sequence>MLPFDLDLISDCYEVYQRGSARNGVYKIFLPGLKYYVDVYCDMKNGGWTLIQKRSSGDVDFFKDWKAYKEGFGVNTGEHYLGNDFIHFLTNQGHYSLHVELVNWKKEKRQAMYKDFWIDEEDDGYKLHIEGYDGDAGDGLSKHNEMKFSTHDVDNDQVIKQFGGSCAKRFHGAGWYYKCYSSNLNGQYYEDGVVPPKKFDGVAWKPWTGPNYSLKEVVLKVRPKDVL</sequence>
<keyword evidence="4" id="KW-0175">Coiled coil</keyword>
<evidence type="ECO:0000259" key="7">
    <source>
        <dbReference type="PROSITE" id="PS51406"/>
    </source>
</evidence>
<reference evidence="8 9" key="1">
    <citation type="journal article" date="2013" name="Nature">
        <title>Insights into bilaterian evolution from three spiralian genomes.</title>
        <authorList>
            <person name="Simakov O."/>
            <person name="Marletaz F."/>
            <person name="Cho S.J."/>
            <person name="Edsinger-Gonzales E."/>
            <person name="Havlak P."/>
            <person name="Hellsten U."/>
            <person name="Kuo D.H."/>
            <person name="Larsson T."/>
            <person name="Lv J."/>
            <person name="Arendt D."/>
            <person name="Savage R."/>
            <person name="Osoegawa K."/>
            <person name="de Jong P."/>
            <person name="Grimwood J."/>
            <person name="Chapman J.A."/>
            <person name="Shapiro H."/>
            <person name="Aerts A."/>
            <person name="Otillar R.P."/>
            <person name="Terry A.Y."/>
            <person name="Boore J.L."/>
            <person name="Grigoriev I.V."/>
            <person name="Lindberg D.R."/>
            <person name="Seaver E.C."/>
            <person name="Weisblat D.A."/>
            <person name="Putnam N.H."/>
            <person name="Rokhsar D.S."/>
        </authorList>
    </citation>
    <scope>NUCLEOTIDE SEQUENCE [LARGE SCALE GENOMIC DNA]</scope>
</reference>
<dbReference type="Pfam" id="PF00147">
    <property type="entry name" value="Fibrinogen_C"/>
    <property type="match status" value="1"/>
</dbReference>
<dbReference type="RefSeq" id="XP_009046344.1">
    <property type="nucleotide sequence ID" value="XM_009048096.1"/>
</dbReference>
<keyword evidence="5" id="KW-1015">Disulfide bond</keyword>